<evidence type="ECO:0000256" key="7">
    <source>
        <dbReference type="ARBA" id="ARBA00022801"/>
    </source>
</evidence>
<dbReference type="InterPro" id="IPR002125">
    <property type="entry name" value="CMP_dCMP_dom"/>
</dbReference>
<evidence type="ECO:0000256" key="14">
    <source>
        <dbReference type="PIRSR" id="PIRSR606262-3"/>
    </source>
</evidence>
<dbReference type="CDD" id="cd01283">
    <property type="entry name" value="cytidine_deaminase"/>
    <property type="match status" value="1"/>
</dbReference>
<dbReference type="GO" id="GO:0008270">
    <property type="term" value="F:zinc ion binding"/>
    <property type="evidence" value="ECO:0007669"/>
    <property type="project" value="UniProtKB-UniRule"/>
</dbReference>
<evidence type="ECO:0000256" key="12">
    <source>
        <dbReference type="PIRSR" id="PIRSR606262-1"/>
    </source>
</evidence>
<dbReference type="Proteomes" id="UP000598633">
    <property type="component" value="Unassembled WGS sequence"/>
</dbReference>
<dbReference type="PROSITE" id="PS51747">
    <property type="entry name" value="CYT_DCMP_DEAMINASES_2"/>
    <property type="match status" value="1"/>
</dbReference>
<evidence type="ECO:0000256" key="9">
    <source>
        <dbReference type="ARBA" id="ARBA00032005"/>
    </source>
</evidence>
<evidence type="ECO:0000256" key="6">
    <source>
        <dbReference type="ARBA" id="ARBA00022723"/>
    </source>
</evidence>
<dbReference type="GO" id="GO:0072527">
    <property type="term" value="P:pyrimidine-containing compound metabolic process"/>
    <property type="evidence" value="ECO:0007669"/>
    <property type="project" value="UniProtKB-ARBA"/>
</dbReference>
<comment type="caution">
    <text evidence="17">The sequence shown here is derived from an EMBL/GenBank/DDBJ whole genome shotgun (WGS) entry which is preliminary data.</text>
</comment>
<protein>
    <recommendedName>
        <fullName evidence="5 15">Cytidine deaminase</fullName>
        <ecNumber evidence="4 15">3.5.4.5</ecNumber>
    </recommendedName>
    <alternativeName>
        <fullName evidence="9 15">Cytidine aminohydrolase</fullName>
    </alternativeName>
</protein>
<dbReference type="Pfam" id="PF00383">
    <property type="entry name" value="dCMP_cyt_deam_1"/>
    <property type="match status" value="1"/>
</dbReference>
<evidence type="ECO:0000313" key="18">
    <source>
        <dbReference type="Proteomes" id="UP000598633"/>
    </source>
</evidence>
<keyword evidence="7 15" id="KW-0378">Hydrolase</keyword>
<dbReference type="EC" id="3.5.4.5" evidence="4 15"/>
<comment type="similarity">
    <text evidence="3 15">Belongs to the cytidine and deoxycytidylate deaminase family.</text>
</comment>
<evidence type="ECO:0000256" key="3">
    <source>
        <dbReference type="ARBA" id="ARBA00006576"/>
    </source>
</evidence>
<evidence type="ECO:0000256" key="13">
    <source>
        <dbReference type="PIRSR" id="PIRSR606262-2"/>
    </source>
</evidence>
<keyword evidence="8 14" id="KW-0862">Zinc</keyword>
<keyword evidence="6 14" id="KW-0479">Metal-binding</keyword>
<evidence type="ECO:0000256" key="8">
    <source>
        <dbReference type="ARBA" id="ARBA00022833"/>
    </source>
</evidence>
<feature type="active site" description="Proton donor" evidence="12">
    <location>
        <position position="61"/>
    </location>
</feature>
<evidence type="ECO:0000256" key="2">
    <source>
        <dbReference type="ARBA" id="ARBA00003949"/>
    </source>
</evidence>
<accession>A0A8J6Y0N8</accession>
<evidence type="ECO:0000259" key="16">
    <source>
        <dbReference type="PROSITE" id="PS51747"/>
    </source>
</evidence>
<feature type="binding site" evidence="13">
    <location>
        <begin position="48"/>
        <end position="54"/>
    </location>
    <ligand>
        <name>substrate</name>
    </ligand>
</feature>
<evidence type="ECO:0000256" key="10">
    <source>
        <dbReference type="ARBA" id="ARBA00049252"/>
    </source>
</evidence>
<organism evidence="17 18">
    <name type="scientific">Candidatus Sulfomarinibacter kjeldsenii</name>
    <dbReference type="NCBI Taxonomy" id="2885994"/>
    <lineage>
        <taxon>Bacteria</taxon>
        <taxon>Pseudomonadati</taxon>
        <taxon>Acidobacteriota</taxon>
        <taxon>Thermoanaerobaculia</taxon>
        <taxon>Thermoanaerobaculales</taxon>
        <taxon>Candidatus Sulfomarinibacteraceae</taxon>
        <taxon>Candidatus Sulfomarinibacter</taxon>
    </lineage>
</organism>
<evidence type="ECO:0000256" key="5">
    <source>
        <dbReference type="ARBA" id="ARBA00018266"/>
    </source>
</evidence>
<feature type="binding site" evidence="14">
    <location>
        <position position="92"/>
    </location>
    <ligand>
        <name>Zn(2+)</name>
        <dbReference type="ChEBI" id="CHEBI:29105"/>
        <note>catalytic</note>
    </ligand>
</feature>
<evidence type="ECO:0000256" key="15">
    <source>
        <dbReference type="RuleBase" id="RU364006"/>
    </source>
</evidence>
<dbReference type="GO" id="GO:0042802">
    <property type="term" value="F:identical protein binding"/>
    <property type="evidence" value="ECO:0007669"/>
    <property type="project" value="UniProtKB-ARBA"/>
</dbReference>
<feature type="domain" description="CMP/dCMP-type deaminase" evidence="16">
    <location>
        <begin position="7"/>
        <end position="132"/>
    </location>
</feature>
<dbReference type="AlphaFoldDB" id="A0A8J6Y0N8"/>
<dbReference type="PROSITE" id="PS00903">
    <property type="entry name" value="CYT_DCMP_DEAMINASES_1"/>
    <property type="match status" value="1"/>
</dbReference>
<dbReference type="InterPro" id="IPR050202">
    <property type="entry name" value="Cyt/Deoxycyt_deaminase"/>
</dbReference>
<reference evidence="17 18" key="1">
    <citation type="submission" date="2020-08" db="EMBL/GenBank/DDBJ databases">
        <title>Acidobacteriota in marine sediments use diverse sulfur dissimilation pathways.</title>
        <authorList>
            <person name="Wasmund K."/>
        </authorList>
    </citation>
    <scope>NUCLEOTIDE SEQUENCE [LARGE SCALE GENOMIC DNA]</scope>
    <source>
        <strain evidence="17">MAG AM3-A</strain>
    </source>
</reference>
<comment type="function">
    <text evidence="2 15">This enzyme scavenges exogenous and endogenous cytidine and 2'-deoxycytidine for UMP synthesis.</text>
</comment>
<name>A0A8J6Y0N8_9BACT</name>
<evidence type="ECO:0000256" key="1">
    <source>
        <dbReference type="ARBA" id="ARBA00001947"/>
    </source>
</evidence>
<comment type="cofactor">
    <cofactor evidence="1 14 15">
        <name>Zn(2+)</name>
        <dbReference type="ChEBI" id="CHEBI:29105"/>
    </cofactor>
</comment>
<feature type="binding site" evidence="14">
    <location>
        <position position="59"/>
    </location>
    <ligand>
        <name>Zn(2+)</name>
        <dbReference type="ChEBI" id="CHEBI:29105"/>
        <note>catalytic</note>
    </ligand>
</feature>
<feature type="binding site" evidence="14">
    <location>
        <position position="95"/>
    </location>
    <ligand>
        <name>Zn(2+)</name>
        <dbReference type="ChEBI" id="CHEBI:29105"/>
        <note>catalytic</note>
    </ligand>
</feature>
<gene>
    <name evidence="17" type="ORF">IFJ97_07915</name>
</gene>
<proteinExistence type="inferred from homology"/>
<dbReference type="GO" id="GO:0055086">
    <property type="term" value="P:nucleobase-containing small molecule metabolic process"/>
    <property type="evidence" value="ECO:0007669"/>
    <property type="project" value="UniProtKB-ARBA"/>
</dbReference>
<dbReference type="InterPro" id="IPR006262">
    <property type="entry name" value="Cyt_deam_tetra"/>
</dbReference>
<evidence type="ECO:0000313" key="17">
    <source>
        <dbReference type="EMBL" id="MBD3871268.1"/>
    </source>
</evidence>
<evidence type="ECO:0000256" key="4">
    <source>
        <dbReference type="ARBA" id="ARBA00012783"/>
    </source>
</evidence>
<dbReference type="GO" id="GO:0004126">
    <property type="term" value="F:cytidine deaminase activity"/>
    <property type="evidence" value="ECO:0007669"/>
    <property type="project" value="UniProtKB-UniRule"/>
</dbReference>
<dbReference type="InterPro" id="IPR016193">
    <property type="entry name" value="Cytidine_deaminase-like"/>
</dbReference>
<dbReference type="Gene3D" id="3.40.140.10">
    <property type="entry name" value="Cytidine Deaminase, domain 2"/>
    <property type="match status" value="1"/>
</dbReference>
<dbReference type="NCBIfam" id="NF004064">
    <property type="entry name" value="PRK05578.1"/>
    <property type="match status" value="1"/>
</dbReference>
<dbReference type="EMBL" id="JACXWA010000126">
    <property type="protein sequence ID" value="MBD3871268.1"/>
    <property type="molecule type" value="Genomic_DNA"/>
</dbReference>
<dbReference type="FunFam" id="3.40.140.10:FF:000008">
    <property type="entry name" value="Cytidine deaminase"/>
    <property type="match status" value="1"/>
</dbReference>
<comment type="catalytic activity">
    <reaction evidence="10 15">
        <text>2'-deoxycytidine + H2O + H(+) = 2'-deoxyuridine + NH4(+)</text>
        <dbReference type="Rhea" id="RHEA:13433"/>
        <dbReference type="ChEBI" id="CHEBI:15377"/>
        <dbReference type="ChEBI" id="CHEBI:15378"/>
        <dbReference type="ChEBI" id="CHEBI:15698"/>
        <dbReference type="ChEBI" id="CHEBI:16450"/>
        <dbReference type="ChEBI" id="CHEBI:28938"/>
        <dbReference type="EC" id="3.5.4.5"/>
    </reaction>
</comment>
<evidence type="ECO:0000256" key="11">
    <source>
        <dbReference type="ARBA" id="ARBA00049558"/>
    </source>
</evidence>
<dbReference type="InterPro" id="IPR016192">
    <property type="entry name" value="APOBEC/CMP_deaminase_Zn-bd"/>
</dbReference>
<dbReference type="PANTHER" id="PTHR11644">
    <property type="entry name" value="CYTIDINE DEAMINASE"/>
    <property type="match status" value="1"/>
</dbReference>
<dbReference type="GO" id="GO:0005829">
    <property type="term" value="C:cytosol"/>
    <property type="evidence" value="ECO:0007669"/>
    <property type="project" value="TreeGrafter"/>
</dbReference>
<sequence>MPDLSQQTIDRLVDAASEVRGRAHAPYSSFTVGAAIIDAGGRVHVGCNVENASYGLSVCAERHAVAAAVSAGGECIEGLAVVTDTSPPASPCGACRQVLVEFGDFPVILANPEGERIVTSVGSLLPDAFTPESLVKGQE</sequence>
<dbReference type="NCBIfam" id="TIGR01354">
    <property type="entry name" value="cyt_deam_tetra"/>
    <property type="match status" value="1"/>
</dbReference>
<comment type="catalytic activity">
    <reaction evidence="11 15">
        <text>cytidine + H2O + H(+) = uridine + NH4(+)</text>
        <dbReference type="Rhea" id="RHEA:16069"/>
        <dbReference type="ChEBI" id="CHEBI:15377"/>
        <dbReference type="ChEBI" id="CHEBI:15378"/>
        <dbReference type="ChEBI" id="CHEBI:16704"/>
        <dbReference type="ChEBI" id="CHEBI:17562"/>
        <dbReference type="ChEBI" id="CHEBI:28938"/>
        <dbReference type="EC" id="3.5.4.5"/>
    </reaction>
</comment>
<dbReference type="PANTHER" id="PTHR11644:SF2">
    <property type="entry name" value="CYTIDINE DEAMINASE"/>
    <property type="match status" value="1"/>
</dbReference>
<dbReference type="SUPFAM" id="SSF53927">
    <property type="entry name" value="Cytidine deaminase-like"/>
    <property type="match status" value="1"/>
</dbReference>